<accession>A0ABW4ZLX8</accession>
<evidence type="ECO:0000313" key="4">
    <source>
        <dbReference type="EMBL" id="MFD2163088.1"/>
    </source>
</evidence>
<gene>
    <name evidence="4" type="ORF">ACFSJU_11850</name>
</gene>
<feature type="transmembrane region" description="Helical" evidence="1">
    <location>
        <begin position="181"/>
        <end position="202"/>
    </location>
</feature>
<name>A0ABW4ZLX8_9SPHI</name>
<evidence type="ECO:0000259" key="3">
    <source>
        <dbReference type="Pfam" id="PF23543"/>
    </source>
</evidence>
<sequence>MEIFILILSVPSFLVLHDFVYYCSGKTGWMSSFWLNAIGFVYVIILPWLFLSNTETYNNCCTESAFFSLDHRLTPIILIVLCMIAYLYSSWRTELAPPLTEVLINCFLVIAVVLNVFIGLQHKEIGFFFVMHVPIVLHFLIQIAKNQLLFLSETDLSTYEIKSTGEKIAVKVLKLTIFKKIPLLILLCFPVLGILIAFLLLFGQKPDSIVRAFTDTYKHGFSQLDDQCLNSICPGGHFLNTIAAKGHNKLVKPIRLGRRAGNIIICNRQLLISNAFEDLLQRKLPGMHKPIRKVYNRIGGLIHRYYGAFNHKWVSDSIYILMKPLEWFFLIVLYLFDKKPENRIASQYIDKNECQNLIKQIIHD</sequence>
<feature type="transmembrane region" description="Helical" evidence="1">
    <location>
        <begin position="126"/>
        <end position="144"/>
    </location>
</feature>
<keyword evidence="1" id="KW-1133">Transmembrane helix</keyword>
<keyword evidence="1" id="KW-0812">Transmembrane</keyword>
<evidence type="ECO:0000256" key="1">
    <source>
        <dbReference type="SAM" id="Phobius"/>
    </source>
</evidence>
<protein>
    <submittedName>
        <fullName evidence="4">DUF6688 family protein</fullName>
    </submittedName>
</protein>
<feature type="transmembrane region" description="Helical" evidence="1">
    <location>
        <begin position="102"/>
        <end position="120"/>
    </location>
</feature>
<organism evidence="4 5">
    <name type="scientific">Paradesertivirga mongoliensis</name>
    <dbReference type="NCBI Taxonomy" id="2100740"/>
    <lineage>
        <taxon>Bacteria</taxon>
        <taxon>Pseudomonadati</taxon>
        <taxon>Bacteroidota</taxon>
        <taxon>Sphingobacteriia</taxon>
        <taxon>Sphingobacteriales</taxon>
        <taxon>Sphingobacteriaceae</taxon>
        <taxon>Paradesertivirga</taxon>
    </lineage>
</organism>
<dbReference type="InterPro" id="IPR056491">
    <property type="entry name" value="DUF6688_C"/>
</dbReference>
<feature type="transmembrane region" description="Helical" evidence="1">
    <location>
        <begin position="33"/>
        <end position="51"/>
    </location>
</feature>
<feature type="domain" description="DUF6688" evidence="3">
    <location>
        <begin position="236"/>
        <end position="349"/>
    </location>
</feature>
<comment type="caution">
    <text evidence="4">The sequence shown here is derived from an EMBL/GenBank/DDBJ whole genome shotgun (WGS) entry which is preliminary data.</text>
</comment>
<dbReference type="Pfam" id="PF23543">
    <property type="entry name" value="DUF6688_C"/>
    <property type="match status" value="1"/>
</dbReference>
<dbReference type="Proteomes" id="UP001597387">
    <property type="component" value="Unassembled WGS sequence"/>
</dbReference>
<feature type="transmembrane region" description="Helical" evidence="1">
    <location>
        <begin position="71"/>
        <end position="90"/>
    </location>
</feature>
<feature type="domain" description="DUF6688" evidence="2">
    <location>
        <begin position="3"/>
        <end position="223"/>
    </location>
</feature>
<proteinExistence type="predicted"/>
<keyword evidence="1" id="KW-0472">Membrane</keyword>
<feature type="transmembrane region" description="Helical" evidence="1">
    <location>
        <begin position="6"/>
        <end position="24"/>
    </location>
</feature>
<dbReference type="InterPro" id="IPR046510">
    <property type="entry name" value="DUF6688_N"/>
</dbReference>
<evidence type="ECO:0000313" key="5">
    <source>
        <dbReference type="Proteomes" id="UP001597387"/>
    </source>
</evidence>
<keyword evidence="5" id="KW-1185">Reference proteome</keyword>
<dbReference type="Pfam" id="PF20394">
    <property type="entry name" value="DUF6688"/>
    <property type="match status" value="1"/>
</dbReference>
<dbReference type="RefSeq" id="WP_255901448.1">
    <property type="nucleotide sequence ID" value="NZ_JAFMZO010000002.1"/>
</dbReference>
<reference evidence="5" key="1">
    <citation type="journal article" date="2019" name="Int. J. Syst. Evol. Microbiol.">
        <title>The Global Catalogue of Microorganisms (GCM) 10K type strain sequencing project: providing services to taxonomists for standard genome sequencing and annotation.</title>
        <authorList>
            <consortium name="The Broad Institute Genomics Platform"/>
            <consortium name="The Broad Institute Genome Sequencing Center for Infectious Disease"/>
            <person name="Wu L."/>
            <person name="Ma J."/>
        </authorList>
    </citation>
    <scope>NUCLEOTIDE SEQUENCE [LARGE SCALE GENOMIC DNA]</scope>
    <source>
        <strain evidence="5">KCTC 42217</strain>
    </source>
</reference>
<dbReference type="EMBL" id="JBHUHZ010000002">
    <property type="protein sequence ID" value="MFD2163088.1"/>
    <property type="molecule type" value="Genomic_DNA"/>
</dbReference>
<evidence type="ECO:0000259" key="2">
    <source>
        <dbReference type="Pfam" id="PF20394"/>
    </source>
</evidence>